<proteinExistence type="predicted"/>
<feature type="region of interest" description="Disordered" evidence="2">
    <location>
        <begin position="706"/>
        <end position="727"/>
    </location>
</feature>
<feature type="coiled-coil region" evidence="1">
    <location>
        <begin position="635"/>
        <end position="662"/>
    </location>
</feature>
<feature type="compositionally biased region" description="Basic and acidic residues" evidence="2">
    <location>
        <begin position="415"/>
        <end position="450"/>
    </location>
</feature>
<comment type="caution">
    <text evidence="3">The sequence shown here is derived from an EMBL/GenBank/DDBJ whole genome shotgun (WGS) entry which is preliminary data.</text>
</comment>
<feature type="compositionally biased region" description="Basic residues" evidence="2">
    <location>
        <begin position="122"/>
        <end position="162"/>
    </location>
</feature>
<reference evidence="3 4" key="1">
    <citation type="submission" date="2024-02" db="EMBL/GenBank/DDBJ databases">
        <authorList>
            <person name="Chen Y."/>
            <person name="Shah S."/>
            <person name="Dougan E. K."/>
            <person name="Thang M."/>
            <person name="Chan C."/>
        </authorList>
    </citation>
    <scope>NUCLEOTIDE SEQUENCE [LARGE SCALE GENOMIC DNA]</scope>
</reference>
<evidence type="ECO:0000256" key="2">
    <source>
        <dbReference type="SAM" id="MobiDB-lite"/>
    </source>
</evidence>
<feature type="compositionally biased region" description="Basic and acidic residues" evidence="2">
    <location>
        <begin position="495"/>
        <end position="509"/>
    </location>
</feature>
<evidence type="ECO:0000313" key="4">
    <source>
        <dbReference type="Proteomes" id="UP001642464"/>
    </source>
</evidence>
<accession>A0ABP0NXW3</accession>
<name>A0ABP0NXW3_9DINO</name>
<dbReference type="EMBL" id="CAXAMM010031580">
    <property type="protein sequence ID" value="CAK9068376.1"/>
    <property type="molecule type" value="Genomic_DNA"/>
</dbReference>
<feature type="compositionally biased region" description="Low complexity" evidence="2">
    <location>
        <begin position="163"/>
        <end position="174"/>
    </location>
</feature>
<keyword evidence="1" id="KW-0175">Coiled coil</keyword>
<dbReference type="Proteomes" id="UP001642464">
    <property type="component" value="Unassembled WGS sequence"/>
</dbReference>
<evidence type="ECO:0000256" key="1">
    <source>
        <dbReference type="SAM" id="Coils"/>
    </source>
</evidence>
<evidence type="ECO:0000313" key="3">
    <source>
        <dbReference type="EMBL" id="CAK9068376.1"/>
    </source>
</evidence>
<feature type="compositionally biased region" description="Basic and acidic residues" evidence="2">
    <location>
        <begin position="389"/>
        <end position="405"/>
    </location>
</feature>
<protein>
    <submittedName>
        <fullName evidence="3">Uncharacterized protein</fullName>
    </submittedName>
</protein>
<gene>
    <name evidence="3" type="ORF">SCF082_LOCUS34443</name>
</gene>
<organism evidence="3 4">
    <name type="scientific">Durusdinium trenchii</name>
    <dbReference type="NCBI Taxonomy" id="1381693"/>
    <lineage>
        <taxon>Eukaryota</taxon>
        <taxon>Sar</taxon>
        <taxon>Alveolata</taxon>
        <taxon>Dinophyceae</taxon>
        <taxon>Suessiales</taxon>
        <taxon>Symbiodiniaceae</taxon>
        <taxon>Durusdinium</taxon>
    </lineage>
</organism>
<feature type="region of interest" description="Disordered" evidence="2">
    <location>
        <begin position="340"/>
        <end position="586"/>
    </location>
</feature>
<feature type="region of interest" description="Disordered" evidence="2">
    <location>
        <begin position="113"/>
        <end position="236"/>
    </location>
</feature>
<feature type="compositionally biased region" description="Acidic residues" evidence="2">
    <location>
        <begin position="180"/>
        <end position="204"/>
    </location>
</feature>
<feature type="compositionally biased region" description="Basic and acidic residues" evidence="2">
    <location>
        <begin position="549"/>
        <end position="560"/>
    </location>
</feature>
<feature type="compositionally biased region" description="Low complexity" evidence="2">
    <location>
        <begin position="708"/>
        <end position="727"/>
    </location>
</feature>
<sequence length="923" mass="98730">MSTDAFNSSKLCMTSDFTPLKPILKGSDSGGVGGLVALMAAQALIEKLPFPLKDLDWSKLPEVARATGFGFESTRDLLQLVMGGPPPDDVEAMLNLQFSFEFVDLDHLKKQCSSEKVTGKAPKAKAKGAPKAKSKALAKSKPKAKAKPKVKASVKKGAKAKAKSAASSKSSAKATVQVVEIEEDQEGEEEEERELDEEDEDDGNEALVMKRPAAKADVVTRQRRDPLPQPEVDVLLTDKAEEKQLANGKDDFDIPAKRLRRADTAVAEQSQISAAWLGDSVTTIPATSNELELRAQLASLQAQLDALHCSKNADEEKPPAPVRRIPVSLHLDNAIFHDNQLGEESQLAEAPFPEAPQMPEPKAIEPQAAMEAEAPTSQPNTALPPKQPEFPKDDASSAEQPHHDLPQGAALVGEPKAELPKQPDLPKDDALVGEPKAELPKQLDLPKDDAAAEQPKGDLPQDDAPLAEEPKADLPPKQPDLLGGGQPKVPPKQPDLPKDDAHLAEEPRADLPPMVPDLPAGGAVPEPKAELPPKQPDLPKDAAPLAEQPKADPKQPDLPKDAAPLAEQPKADLPPKQPDLPDQPIVPCSEAATEKYEAAALMVPAKVIQPVAQPAALMVSDKVIQPVAQPNQPDAAAQDRKVMELQKQLREMEDRLIAMQAKPSTSAQSSSSKGDDAHHVPLAETLDGEPLGEGDLDADLAALINSTSSPAGHAPGAPEAPQAQQESGEAITFTTHRVEGMRMNRFMESAEGAKYPHMMKLFKGTNAEKRQLLKHWVQNGGDKSHAKDIEASVVLSKSSATEVKGRMECLSVLEMKRRGWPRNKILACVQKGGGIKDEHCPDDPLLTSYWSITERSKTDTETTRVDGQVRVGCEASDAIAAVSTNAIMGRLLRPADPCGLAGVPGTMSEDHLKAIQASIGAVD</sequence>
<keyword evidence="4" id="KW-1185">Reference proteome</keyword>